<comment type="caution">
    <text evidence="2">The sequence shown here is derived from an EMBL/GenBank/DDBJ whole genome shotgun (WGS) entry which is preliminary data.</text>
</comment>
<sequence length="194" mass="22273">MKKILINVYIWDGKLGHSVGHVSFSLSDGTYISWWPSSDSYLLSKAFGTTGTYTRSLEEDIELQENRQPDAVFTLTSCVDEDAIHRWWNSFKTGSTYSVFNQNCCWVVFQALVNGSVLQFFPDDKRKYWKSLWVLTPSNLNDFLKDVSRFIQEHEEGKLERFICLIICIALVGLVGLVLSKILTFIIGLFYSLT</sequence>
<evidence type="ECO:0000313" key="3">
    <source>
        <dbReference type="Proteomes" id="UP001634394"/>
    </source>
</evidence>
<reference evidence="2 3" key="1">
    <citation type="submission" date="2024-11" db="EMBL/GenBank/DDBJ databases">
        <title>Chromosome-level genome assembly of the freshwater bivalve Anodonta woodiana.</title>
        <authorList>
            <person name="Chen X."/>
        </authorList>
    </citation>
    <scope>NUCLEOTIDE SEQUENCE [LARGE SCALE GENOMIC DNA]</scope>
    <source>
        <strain evidence="2">MN2024</strain>
        <tissue evidence="2">Gills</tissue>
    </source>
</reference>
<name>A0ABD3V1Z9_SINWO</name>
<gene>
    <name evidence="2" type="ORF">ACJMK2_014646</name>
</gene>
<keyword evidence="1" id="KW-1133">Transmembrane helix</keyword>
<dbReference type="AlphaFoldDB" id="A0ABD3V1Z9"/>
<evidence type="ECO:0000256" key="1">
    <source>
        <dbReference type="SAM" id="Phobius"/>
    </source>
</evidence>
<organism evidence="2 3">
    <name type="scientific">Sinanodonta woodiana</name>
    <name type="common">Chinese pond mussel</name>
    <name type="synonym">Anodonta woodiana</name>
    <dbReference type="NCBI Taxonomy" id="1069815"/>
    <lineage>
        <taxon>Eukaryota</taxon>
        <taxon>Metazoa</taxon>
        <taxon>Spiralia</taxon>
        <taxon>Lophotrochozoa</taxon>
        <taxon>Mollusca</taxon>
        <taxon>Bivalvia</taxon>
        <taxon>Autobranchia</taxon>
        <taxon>Heteroconchia</taxon>
        <taxon>Palaeoheterodonta</taxon>
        <taxon>Unionida</taxon>
        <taxon>Unionoidea</taxon>
        <taxon>Unionidae</taxon>
        <taxon>Unioninae</taxon>
        <taxon>Sinanodonta</taxon>
    </lineage>
</organism>
<evidence type="ECO:0008006" key="4">
    <source>
        <dbReference type="Google" id="ProtNLM"/>
    </source>
</evidence>
<keyword evidence="3" id="KW-1185">Reference proteome</keyword>
<accession>A0ABD3V1Z9</accession>
<dbReference type="Proteomes" id="UP001634394">
    <property type="component" value="Unassembled WGS sequence"/>
</dbReference>
<feature type="transmembrane region" description="Helical" evidence="1">
    <location>
        <begin position="162"/>
        <end position="191"/>
    </location>
</feature>
<dbReference type="EMBL" id="JBJQND010000014">
    <property type="protein sequence ID" value="KAL3855435.1"/>
    <property type="molecule type" value="Genomic_DNA"/>
</dbReference>
<keyword evidence="1" id="KW-0812">Transmembrane</keyword>
<keyword evidence="1" id="KW-0472">Membrane</keyword>
<evidence type="ECO:0000313" key="2">
    <source>
        <dbReference type="EMBL" id="KAL3855435.1"/>
    </source>
</evidence>
<protein>
    <recommendedName>
        <fullName evidence="4">LRAT domain-containing protein</fullName>
    </recommendedName>
</protein>
<proteinExistence type="predicted"/>